<dbReference type="AlphaFoldDB" id="M7C4T1"/>
<keyword evidence="1" id="KW-0812">Transmembrane</keyword>
<keyword evidence="3" id="KW-1185">Reference proteome</keyword>
<evidence type="ECO:0000313" key="3">
    <source>
        <dbReference type="Proteomes" id="UP000031443"/>
    </source>
</evidence>
<protein>
    <submittedName>
        <fullName evidence="2">Uncharacterized protein</fullName>
    </submittedName>
</protein>
<dbReference type="EMBL" id="KB516472">
    <property type="protein sequence ID" value="EMP39483.1"/>
    <property type="molecule type" value="Genomic_DNA"/>
</dbReference>
<organism evidence="2 3">
    <name type="scientific">Chelonia mydas</name>
    <name type="common">Green sea-turtle</name>
    <name type="synonym">Chelonia agassizi</name>
    <dbReference type="NCBI Taxonomy" id="8469"/>
    <lineage>
        <taxon>Eukaryota</taxon>
        <taxon>Metazoa</taxon>
        <taxon>Chordata</taxon>
        <taxon>Craniata</taxon>
        <taxon>Vertebrata</taxon>
        <taxon>Euteleostomi</taxon>
        <taxon>Archelosauria</taxon>
        <taxon>Testudinata</taxon>
        <taxon>Testudines</taxon>
        <taxon>Cryptodira</taxon>
        <taxon>Durocryptodira</taxon>
        <taxon>Americhelydia</taxon>
        <taxon>Chelonioidea</taxon>
        <taxon>Cheloniidae</taxon>
        <taxon>Chelonia</taxon>
    </lineage>
</organism>
<name>M7C4T1_CHEMY</name>
<evidence type="ECO:0000256" key="1">
    <source>
        <dbReference type="SAM" id="Phobius"/>
    </source>
</evidence>
<keyword evidence="1" id="KW-1133">Transmembrane helix</keyword>
<evidence type="ECO:0000313" key="2">
    <source>
        <dbReference type="EMBL" id="EMP39483.1"/>
    </source>
</evidence>
<reference evidence="3" key="1">
    <citation type="journal article" date="2013" name="Nat. Genet.">
        <title>The draft genomes of soft-shell turtle and green sea turtle yield insights into the development and evolution of the turtle-specific body plan.</title>
        <authorList>
            <person name="Wang Z."/>
            <person name="Pascual-Anaya J."/>
            <person name="Zadissa A."/>
            <person name="Li W."/>
            <person name="Niimura Y."/>
            <person name="Huang Z."/>
            <person name="Li C."/>
            <person name="White S."/>
            <person name="Xiong Z."/>
            <person name="Fang D."/>
            <person name="Wang B."/>
            <person name="Ming Y."/>
            <person name="Chen Y."/>
            <person name="Zheng Y."/>
            <person name="Kuraku S."/>
            <person name="Pignatelli M."/>
            <person name="Herrero J."/>
            <person name="Beal K."/>
            <person name="Nozawa M."/>
            <person name="Li Q."/>
            <person name="Wang J."/>
            <person name="Zhang H."/>
            <person name="Yu L."/>
            <person name="Shigenobu S."/>
            <person name="Wang J."/>
            <person name="Liu J."/>
            <person name="Flicek P."/>
            <person name="Searle S."/>
            <person name="Wang J."/>
            <person name="Kuratani S."/>
            <person name="Yin Y."/>
            <person name="Aken B."/>
            <person name="Zhang G."/>
            <person name="Irie N."/>
        </authorList>
    </citation>
    <scope>NUCLEOTIDE SEQUENCE [LARGE SCALE GENOMIC DNA]</scope>
</reference>
<dbReference type="Proteomes" id="UP000031443">
    <property type="component" value="Unassembled WGS sequence"/>
</dbReference>
<feature type="transmembrane region" description="Helical" evidence="1">
    <location>
        <begin position="170"/>
        <end position="191"/>
    </location>
</feature>
<gene>
    <name evidence="2" type="ORF">UY3_03263</name>
</gene>
<accession>M7C4T1</accession>
<keyword evidence="1" id="KW-0472">Membrane</keyword>
<proteinExistence type="predicted"/>
<sequence length="292" mass="33610">MVLELCEELAPNLQQQNTQFHRLSTEVDGSCSLEAVLVDYKGRFINTNVRFTEKICGRRMRIRPGLYLKGEEETSYPENDMVLYSISTPWDDPMYLLLPRLMKLCPDINNLAKRELYFETSTEPAQFTLLINVANTGYTIVMDLQILRKYCTNGGDEDFFKSCLICIGKWVRTISFVPLSLFIYLLCLYFHKWMVLSLLIMERRTVASGSCDRSNLWTLKMALIVKEKEDNVRNLLSSGRRKIVTCCKDIANRVNHLAVSRLTEVTVASVQEEGQGDPISPVYFTSEHIRSM</sequence>